<organism evidence="2 4">
    <name type="scientific">Nonlabens ulvanivorans</name>
    <name type="common">Persicivirga ulvanivorans</name>
    <dbReference type="NCBI Taxonomy" id="906888"/>
    <lineage>
        <taxon>Bacteria</taxon>
        <taxon>Pseudomonadati</taxon>
        <taxon>Bacteroidota</taxon>
        <taxon>Flavobacteriia</taxon>
        <taxon>Flavobacteriales</taxon>
        <taxon>Flavobacteriaceae</taxon>
        <taxon>Nonlabens</taxon>
    </lineage>
</organism>
<sequence>MHKLLYYIAFLLLLSSCEYFQQAQPVDAVVIAGDAYLSQEDIENLLPEQYTKEDSTIIVSSYINNWATERLLMQNARKNISLSQQEQLDKLIEKYRFELYSQAYKQELTKQNLDTVIKLAAIENYFKQHQKDFKLNEDLVQFRYIQLDPLYTDVDMVDKLFNKGSIDAFKKLDSLSLGFKSHFLNDSIWVQKNIVFNRVTTITPSNEERYIKDNKYWKLEDSVGVYLVRFNNVLRRGDNAPLSYVKPTIKQVLLNRRKLNYIKKLEKDLLDDAIKSKKFQIKS</sequence>
<evidence type="ECO:0008006" key="6">
    <source>
        <dbReference type="Google" id="ProtNLM"/>
    </source>
</evidence>
<evidence type="ECO:0000313" key="4">
    <source>
        <dbReference type="Proteomes" id="UP000028980"/>
    </source>
</evidence>
<evidence type="ECO:0000313" key="3">
    <source>
        <dbReference type="EMBL" id="GAL01907.1"/>
    </source>
</evidence>
<dbReference type="Proteomes" id="UP000029226">
    <property type="component" value="Unassembled WGS sequence"/>
</dbReference>
<evidence type="ECO:0000313" key="5">
    <source>
        <dbReference type="Proteomes" id="UP000029226"/>
    </source>
</evidence>
<dbReference type="AlphaFoldDB" id="A0A081D966"/>
<accession>A0A081D966</accession>
<feature type="chain" id="PRO_5010404518" description="Peptidylprolyl isomerase" evidence="1">
    <location>
        <begin position="24"/>
        <end position="283"/>
    </location>
</feature>
<feature type="signal peptide" evidence="1">
    <location>
        <begin position="1"/>
        <end position="23"/>
    </location>
</feature>
<protein>
    <recommendedName>
        <fullName evidence="6">Peptidylprolyl isomerase</fullName>
    </recommendedName>
</protein>
<name>A0A081D966_NONUL</name>
<keyword evidence="1" id="KW-0732">Signal</keyword>
<evidence type="ECO:0000256" key="1">
    <source>
        <dbReference type="SAM" id="SignalP"/>
    </source>
</evidence>
<dbReference type="RefSeq" id="WP_042249604.1">
    <property type="nucleotide sequence ID" value="NZ_CP136694.1"/>
</dbReference>
<dbReference type="EMBL" id="BBLG01000002">
    <property type="protein sequence ID" value="GAK75462.1"/>
    <property type="molecule type" value="Genomic_DNA"/>
</dbReference>
<gene>
    <name evidence="2" type="ORF">JCM19296_1054</name>
    <name evidence="3" type="ORF">JCM19314_1580</name>
</gene>
<dbReference type="GeneID" id="90595039"/>
<dbReference type="EMBL" id="BBMM01000016">
    <property type="protein sequence ID" value="GAL01907.1"/>
    <property type="molecule type" value="Genomic_DNA"/>
</dbReference>
<reference evidence="4 5" key="1">
    <citation type="journal article" date="2014" name="Genome Announc.">
        <title>Draft Genome Sequences of Marine Flavobacterium Nonlabens Strains NR17, NR24, NR27, NR32, NR33, and Ara13.</title>
        <authorList>
            <person name="Nakanishi M."/>
            <person name="Meirelles P."/>
            <person name="Suzuki R."/>
            <person name="Takatani N."/>
            <person name="Mino S."/>
            <person name="Suda W."/>
            <person name="Oshima K."/>
            <person name="Hattori M."/>
            <person name="Ohkuma M."/>
            <person name="Hosokawa M."/>
            <person name="Miyashita K."/>
            <person name="Thompson F.L."/>
            <person name="Niwa A."/>
            <person name="Sawabe T."/>
            <person name="Sawabe T."/>
        </authorList>
    </citation>
    <scope>NUCLEOTIDE SEQUENCE [LARGE SCALE GENOMIC DNA]</scope>
    <source>
        <strain evidence="2">JCM 19296</strain>
        <strain evidence="3">JCM 19314</strain>
        <strain evidence="4">JCM19296</strain>
        <strain evidence="5">JCM19314</strain>
    </source>
</reference>
<dbReference type="PROSITE" id="PS51257">
    <property type="entry name" value="PROKAR_LIPOPROTEIN"/>
    <property type="match status" value="1"/>
</dbReference>
<comment type="caution">
    <text evidence="2">The sequence shown here is derived from an EMBL/GenBank/DDBJ whole genome shotgun (WGS) entry which is preliminary data.</text>
</comment>
<dbReference type="Proteomes" id="UP000028980">
    <property type="component" value="Unassembled WGS sequence"/>
</dbReference>
<proteinExistence type="predicted"/>
<evidence type="ECO:0000313" key="2">
    <source>
        <dbReference type="EMBL" id="GAK75462.1"/>
    </source>
</evidence>